<evidence type="ECO:0000313" key="2">
    <source>
        <dbReference type="Proteomes" id="UP000290481"/>
    </source>
</evidence>
<dbReference type="EMBL" id="MZZJ01000002">
    <property type="protein sequence ID" value="RXE54210.1"/>
    <property type="molecule type" value="Genomic_DNA"/>
</dbReference>
<reference evidence="1 2" key="1">
    <citation type="submission" date="2017-03" db="EMBL/GenBank/DDBJ databases">
        <title>Pseudomonas azotoformans: Salt tolerant bacteria having multiple plant growth promoting attributes.</title>
        <authorList>
            <person name="Srivastava A.K."/>
            <person name="Sharma A."/>
            <person name="Srivastava A.K."/>
            <person name="Jamali H."/>
            <person name="Yadav J."/>
            <person name="Srivastava R."/>
            <person name="Kashyap P.L."/>
            <person name="Chakdar H."/>
            <person name="Saxena A.K."/>
        </authorList>
    </citation>
    <scope>NUCLEOTIDE SEQUENCE [LARGE SCALE GENOMIC DNA]</scope>
    <source>
        <strain evidence="1 2">SC 14</strain>
    </source>
</reference>
<proteinExistence type="predicted"/>
<name>A0A4Q0HY01_PSEAZ</name>
<organism evidence="1 2">
    <name type="scientific">Pseudomonas azotoformans</name>
    <dbReference type="NCBI Taxonomy" id="47878"/>
    <lineage>
        <taxon>Bacteria</taxon>
        <taxon>Pseudomonadati</taxon>
        <taxon>Pseudomonadota</taxon>
        <taxon>Gammaproteobacteria</taxon>
        <taxon>Pseudomonadales</taxon>
        <taxon>Pseudomonadaceae</taxon>
        <taxon>Pseudomonas</taxon>
    </lineage>
</organism>
<dbReference type="Proteomes" id="UP000290481">
    <property type="component" value="Unassembled WGS sequence"/>
</dbReference>
<evidence type="ECO:0000313" key="1">
    <source>
        <dbReference type="EMBL" id="RXE54210.1"/>
    </source>
</evidence>
<accession>A0A4Q0HY01</accession>
<dbReference type="AlphaFoldDB" id="A0A4Q0HY01"/>
<comment type="caution">
    <text evidence="1">The sequence shown here is derived from an EMBL/GenBank/DDBJ whole genome shotgun (WGS) entry which is preliminary data.</text>
</comment>
<protein>
    <submittedName>
        <fullName evidence="1">Uncharacterized protein</fullName>
    </submittedName>
</protein>
<sequence>MSVERVIAVPVKISEQQERDILRFRDTCEDDQGYDVPKDRMKSLARLGLIRPTGFSRYEITDVGDAVIEVLLAALRINP</sequence>
<gene>
    <name evidence="1" type="ORF">B4O85_05040</name>
</gene>
<dbReference type="RefSeq" id="WP_054898955.1">
    <property type="nucleotide sequence ID" value="NZ_MZZJ01000002.1"/>
</dbReference>